<dbReference type="SUPFAM" id="SSF55874">
    <property type="entry name" value="ATPase domain of HSP90 chaperone/DNA topoisomerase II/histidine kinase"/>
    <property type="match status" value="1"/>
</dbReference>
<dbReference type="Proteomes" id="UP001589774">
    <property type="component" value="Unassembled WGS sequence"/>
</dbReference>
<dbReference type="InterPro" id="IPR001610">
    <property type="entry name" value="PAC"/>
</dbReference>
<dbReference type="Gene3D" id="3.30.565.10">
    <property type="entry name" value="Histidine kinase-like ATPase, C-terminal domain"/>
    <property type="match status" value="1"/>
</dbReference>
<accession>A0ABV6HHE3</accession>
<evidence type="ECO:0000256" key="3">
    <source>
        <dbReference type="ARBA" id="ARBA00022553"/>
    </source>
</evidence>
<comment type="caution">
    <text evidence="9">The sequence shown here is derived from an EMBL/GenBank/DDBJ whole genome shotgun (WGS) entry which is preliminary data.</text>
</comment>
<dbReference type="SMART" id="SM00091">
    <property type="entry name" value="PAS"/>
    <property type="match status" value="2"/>
</dbReference>
<sequence length="670" mass="74351">MGDSFTNAAYNPFGNDADFLLHNLVYDSAVAIYACNTEGTIIFYNTAAATLWGRTPNLQKDRWSGAYKVYSPDGKKLAEEEFPTALTAKGLNRTDQSEVIIERPDGTNRKLLVFPKVLYNAAGEITGTHATLVDISDRTPLEERQAFLSSIVESSDDAIVSKDLQGIITSWNIGAERLFGYTAEEVMGKSITILIPKPRLSEEDYILGQVRKGEKVDHYQTVRLNKYGKEILISLTVSPIRDKQGKIIGASKIARDISEEVKVQNAIYQYTRDLETLNSISRAISSKLDVQSTLQQVTDASKEVTGAAFGAFFYHLVEVDGTIKTRFTVSGYPAEALKHLEMPRDTPLLHPTFNGNEIVRSDDIRKDSRYGQNYPYYGMPHGHLPVVSYLAAPVVSAKGVVMGGLFLGHPEPGKFNVHHESLISNITAQAAIALDNSRLFEEVKALSAKKDEFIALASHELKTPLTSVYGYLQLLEKKPDSKMASLFVDKSVKQLDKLNKLVSELLDISKIEAGKLQFNTELFDLGELVQETVESFRFSVNSHDISLNRPAYPITIKADKQRIEQVIINLLSNAVKYSPNANEVFVQCEKKETVATISIRDEGMGLTSSQQQQVFTRFYRADNTSGIAGLGIGLYLSREIIERHDGRINVVSEYGKGSEFVITLPLPKTP</sequence>
<dbReference type="PANTHER" id="PTHR43047:SF72">
    <property type="entry name" value="OSMOSENSING HISTIDINE PROTEIN KINASE SLN1"/>
    <property type="match status" value="1"/>
</dbReference>
<evidence type="ECO:0000259" key="6">
    <source>
        <dbReference type="PROSITE" id="PS50109"/>
    </source>
</evidence>
<dbReference type="InterPro" id="IPR036097">
    <property type="entry name" value="HisK_dim/P_sf"/>
</dbReference>
<evidence type="ECO:0000313" key="10">
    <source>
        <dbReference type="Proteomes" id="UP001589774"/>
    </source>
</evidence>
<dbReference type="InterPro" id="IPR036890">
    <property type="entry name" value="HATPase_C_sf"/>
</dbReference>
<feature type="domain" description="Histidine kinase" evidence="6">
    <location>
        <begin position="456"/>
        <end position="668"/>
    </location>
</feature>
<dbReference type="PRINTS" id="PR00344">
    <property type="entry name" value="BCTRLSENSOR"/>
</dbReference>
<dbReference type="PROSITE" id="PS50113">
    <property type="entry name" value="PAC"/>
    <property type="match status" value="2"/>
</dbReference>
<dbReference type="InterPro" id="IPR000700">
    <property type="entry name" value="PAS-assoc_C"/>
</dbReference>
<dbReference type="CDD" id="cd00130">
    <property type="entry name" value="PAS"/>
    <property type="match status" value="2"/>
</dbReference>
<feature type="domain" description="PAC" evidence="8">
    <location>
        <begin position="95"/>
        <end position="147"/>
    </location>
</feature>
<evidence type="ECO:0000313" key="9">
    <source>
        <dbReference type="EMBL" id="MFC0318317.1"/>
    </source>
</evidence>
<dbReference type="SMART" id="SM00065">
    <property type="entry name" value="GAF"/>
    <property type="match status" value="1"/>
</dbReference>
<dbReference type="RefSeq" id="WP_130856356.1">
    <property type="nucleotide sequence ID" value="NZ_JBHLWO010000001.1"/>
</dbReference>
<dbReference type="InterPro" id="IPR003661">
    <property type="entry name" value="HisK_dim/P_dom"/>
</dbReference>
<keyword evidence="4" id="KW-0808">Transferase</keyword>
<keyword evidence="5" id="KW-0418">Kinase</keyword>
<dbReference type="SUPFAM" id="SSF47384">
    <property type="entry name" value="Homodimeric domain of signal transducing histidine kinase"/>
    <property type="match status" value="1"/>
</dbReference>
<dbReference type="NCBIfam" id="TIGR00229">
    <property type="entry name" value="sensory_box"/>
    <property type="match status" value="2"/>
</dbReference>
<dbReference type="SMART" id="SM00387">
    <property type="entry name" value="HATPase_c"/>
    <property type="match status" value="1"/>
</dbReference>
<gene>
    <name evidence="9" type="ORF">ACFFI0_08345</name>
</gene>
<dbReference type="Gene3D" id="3.30.450.40">
    <property type="match status" value="1"/>
</dbReference>
<dbReference type="Pfam" id="PF13185">
    <property type="entry name" value="GAF_2"/>
    <property type="match status" value="1"/>
</dbReference>
<dbReference type="Gene3D" id="1.10.287.130">
    <property type="match status" value="1"/>
</dbReference>
<dbReference type="InterPro" id="IPR003594">
    <property type="entry name" value="HATPase_dom"/>
</dbReference>
<dbReference type="CDD" id="cd00082">
    <property type="entry name" value="HisKA"/>
    <property type="match status" value="1"/>
</dbReference>
<dbReference type="InterPro" id="IPR013767">
    <property type="entry name" value="PAS_fold"/>
</dbReference>
<evidence type="ECO:0000259" key="8">
    <source>
        <dbReference type="PROSITE" id="PS50113"/>
    </source>
</evidence>
<organism evidence="9 10">
    <name type="scientific">Olivibacter oleidegradans</name>
    <dbReference type="NCBI Taxonomy" id="760123"/>
    <lineage>
        <taxon>Bacteria</taxon>
        <taxon>Pseudomonadati</taxon>
        <taxon>Bacteroidota</taxon>
        <taxon>Sphingobacteriia</taxon>
        <taxon>Sphingobacteriales</taxon>
        <taxon>Sphingobacteriaceae</taxon>
        <taxon>Olivibacter</taxon>
    </lineage>
</organism>
<dbReference type="Pfam" id="PF02518">
    <property type="entry name" value="HATPase_c"/>
    <property type="match status" value="1"/>
</dbReference>
<dbReference type="EMBL" id="JBHLWO010000001">
    <property type="protein sequence ID" value="MFC0318317.1"/>
    <property type="molecule type" value="Genomic_DNA"/>
</dbReference>
<dbReference type="Pfam" id="PF00512">
    <property type="entry name" value="HisKA"/>
    <property type="match status" value="1"/>
</dbReference>
<dbReference type="SMART" id="SM00086">
    <property type="entry name" value="PAC"/>
    <property type="match status" value="2"/>
</dbReference>
<dbReference type="InterPro" id="IPR000014">
    <property type="entry name" value="PAS"/>
</dbReference>
<dbReference type="InterPro" id="IPR035965">
    <property type="entry name" value="PAS-like_dom_sf"/>
</dbReference>
<dbReference type="Pfam" id="PF00989">
    <property type="entry name" value="PAS"/>
    <property type="match status" value="1"/>
</dbReference>
<evidence type="ECO:0000256" key="2">
    <source>
        <dbReference type="ARBA" id="ARBA00012438"/>
    </source>
</evidence>
<dbReference type="EC" id="2.7.13.3" evidence="2"/>
<comment type="catalytic activity">
    <reaction evidence="1">
        <text>ATP + protein L-histidine = ADP + protein N-phospho-L-histidine.</text>
        <dbReference type="EC" id="2.7.13.3"/>
    </reaction>
</comment>
<dbReference type="InterPro" id="IPR029016">
    <property type="entry name" value="GAF-like_dom_sf"/>
</dbReference>
<dbReference type="InterPro" id="IPR003018">
    <property type="entry name" value="GAF"/>
</dbReference>
<dbReference type="SUPFAM" id="SSF55781">
    <property type="entry name" value="GAF domain-like"/>
    <property type="match status" value="1"/>
</dbReference>
<dbReference type="Pfam" id="PF13426">
    <property type="entry name" value="PAS_9"/>
    <property type="match status" value="1"/>
</dbReference>
<dbReference type="Gene3D" id="3.30.450.20">
    <property type="entry name" value="PAS domain"/>
    <property type="match status" value="2"/>
</dbReference>
<evidence type="ECO:0000256" key="5">
    <source>
        <dbReference type="ARBA" id="ARBA00022777"/>
    </source>
</evidence>
<feature type="domain" description="PAS" evidence="7">
    <location>
        <begin position="144"/>
        <end position="214"/>
    </location>
</feature>
<dbReference type="InterPro" id="IPR005467">
    <property type="entry name" value="His_kinase_dom"/>
</dbReference>
<feature type="domain" description="PAC" evidence="8">
    <location>
        <begin position="215"/>
        <end position="269"/>
    </location>
</feature>
<evidence type="ECO:0000256" key="4">
    <source>
        <dbReference type="ARBA" id="ARBA00022679"/>
    </source>
</evidence>
<proteinExistence type="predicted"/>
<keyword evidence="3" id="KW-0597">Phosphoprotein</keyword>
<dbReference type="PROSITE" id="PS50109">
    <property type="entry name" value="HIS_KIN"/>
    <property type="match status" value="1"/>
</dbReference>
<dbReference type="PANTHER" id="PTHR43047">
    <property type="entry name" value="TWO-COMPONENT HISTIDINE PROTEIN KINASE"/>
    <property type="match status" value="1"/>
</dbReference>
<reference evidence="9 10" key="1">
    <citation type="submission" date="2024-09" db="EMBL/GenBank/DDBJ databases">
        <authorList>
            <person name="Sun Q."/>
            <person name="Mori K."/>
        </authorList>
    </citation>
    <scope>NUCLEOTIDE SEQUENCE [LARGE SCALE GENOMIC DNA]</scope>
    <source>
        <strain evidence="9 10">CCM 7765</strain>
    </source>
</reference>
<dbReference type="SUPFAM" id="SSF55785">
    <property type="entry name" value="PYP-like sensor domain (PAS domain)"/>
    <property type="match status" value="2"/>
</dbReference>
<keyword evidence="10" id="KW-1185">Reference proteome</keyword>
<dbReference type="SMART" id="SM00388">
    <property type="entry name" value="HisKA"/>
    <property type="match status" value="1"/>
</dbReference>
<dbReference type="InterPro" id="IPR004358">
    <property type="entry name" value="Sig_transdc_His_kin-like_C"/>
</dbReference>
<dbReference type="PROSITE" id="PS50112">
    <property type="entry name" value="PAS"/>
    <property type="match status" value="1"/>
</dbReference>
<evidence type="ECO:0000256" key="1">
    <source>
        <dbReference type="ARBA" id="ARBA00000085"/>
    </source>
</evidence>
<protein>
    <recommendedName>
        <fullName evidence="2">histidine kinase</fullName>
        <ecNumber evidence="2">2.7.13.3</ecNumber>
    </recommendedName>
</protein>
<name>A0ABV6HHE3_9SPHI</name>
<evidence type="ECO:0000259" key="7">
    <source>
        <dbReference type="PROSITE" id="PS50112"/>
    </source>
</evidence>